<comment type="caution">
    <text evidence="1">The sequence shown here is derived from an EMBL/GenBank/DDBJ whole genome shotgun (WGS) entry which is preliminary data.</text>
</comment>
<sequence>MGTYTANQERINLNKRRIKKLLTENPGINNRGIQKEVEVSHMSYYRHYSEYVSELRNQMFK</sequence>
<protein>
    <submittedName>
        <fullName evidence="1">Uncharacterized protein</fullName>
    </submittedName>
</protein>
<gene>
    <name evidence="1" type="ORF">DYH56_04240</name>
</gene>
<dbReference type="Proteomes" id="UP000263486">
    <property type="component" value="Unassembled WGS sequence"/>
</dbReference>
<keyword evidence="2" id="KW-1185">Reference proteome</keyword>
<organism evidence="1 2">
    <name type="scientific">Psychrilyobacter piezotolerans</name>
    <dbReference type="NCBI Taxonomy" id="2293438"/>
    <lineage>
        <taxon>Bacteria</taxon>
        <taxon>Fusobacteriati</taxon>
        <taxon>Fusobacteriota</taxon>
        <taxon>Fusobacteriia</taxon>
        <taxon>Fusobacteriales</taxon>
        <taxon>Fusobacteriaceae</taxon>
        <taxon>Psychrilyobacter</taxon>
    </lineage>
</organism>
<dbReference type="EMBL" id="QUAJ01000005">
    <property type="protein sequence ID" value="REI42237.1"/>
    <property type="molecule type" value="Genomic_DNA"/>
</dbReference>
<evidence type="ECO:0000313" key="2">
    <source>
        <dbReference type="Proteomes" id="UP000263486"/>
    </source>
</evidence>
<evidence type="ECO:0000313" key="1">
    <source>
        <dbReference type="EMBL" id="REI42237.1"/>
    </source>
</evidence>
<dbReference type="RefSeq" id="WP_114641615.1">
    <property type="nucleotide sequence ID" value="NZ_JAACIO010000005.1"/>
</dbReference>
<accession>A0ABX9KJ13</accession>
<proteinExistence type="predicted"/>
<name>A0ABX9KJ13_9FUSO</name>
<reference evidence="1 2" key="1">
    <citation type="submission" date="2018-08" db="EMBL/GenBank/DDBJ databases">
        <title>Draft genome sequence of Psychrilyobacter sp. strain SD5 isolated from Black Sea water.</title>
        <authorList>
            <person name="Yadav S."/>
            <person name="Villanueva L."/>
            <person name="Damste J.S.S."/>
        </authorList>
    </citation>
    <scope>NUCLEOTIDE SEQUENCE [LARGE SCALE GENOMIC DNA]</scope>
    <source>
        <strain evidence="1 2">SD5</strain>
    </source>
</reference>